<dbReference type="AlphaFoldDB" id="A0A379X6J8"/>
<name>A0A379X6J8_9NOCA</name>
<evidence type="ECO:0000313" key="3">
    <source>
        <dbReference type="EMBL" id="SUH71887.1"/>
    </source>
</evidence>
<feature type="chain" id="PRO_5039191869" description="TrbL/VirB6 plasmid conjugal transfer protein" evidence="2">
    <location>
        <begin position="28"/>
        <end position="297"/>
    </location>
</feature>
<reference evidence="3 4" key="1">
    <citation type="submission" date="2018-06" db="EMBL/GenBank/DDBJ databases">
        <authorList>
            <consortium name="Pathogen Informatics"/>
            <person name="Doyle S."/>
        </authorList>
    </citation>
    <scope>NUCLEOTIDE SEQUENCE [LARGE SCALE GENOMIC DNA]</scope>
    <source>
        <strain evidence="3 4">NCTC13184</strain>
    </source>
</reference>
<proteinExistence type="predicted"/>
<evidence type="ECO:0008006" key="5">
    <source>
        <dbReference type="Google" id="ProtNLM"/>
    </source>
</evidence>
<feature type="transmembrane region" description="Helical" evidence="1">
    <location>
        <begin position="270"/>
        <end position="288"/>
    </location>
</feature>
<feature type="signal peptide" evidence="2">
    <location>
        <begin position="1"/>
        <end position="27"/>
    </location>
</feature>
<evidence type="ECO:0000313" key="4">
    <source>
        <dbReference type="Proteomes" id="UP000255082"/>
    </source>
</evidence>
<feature type="transmembrane region" description="Helical" evidence="1">
    <location>
        <begin position="237"/>
        <end position="263"/>
    </location>
</feature>
<organism evidence="3 4">
    <name type="scientific">Nocardia africana</name>
    <dbReference type="NCBI Taxonomy" id="134964"/>
    <lineage>
        <taxon>Bacteria</taxon>
        <taxon>Bacillati</taxon>
        <taxon>Actinomycetota</taxon>
        <taxon>Actinomycetes</taxon>
        <taxon>Mycobacteriales</taxon>
        <taxon>Nocardiaceae</taxon>
        <taxon>Nocardia</taxon>
    </lineage>
</organism>
<dbReference type="Pfam" id="PF19590">
    <property type="entry name" value="TrbL_3"/>
    <property type="match status" value="1"/>
</dbReference>
<feature type="transmembrane region" description="Helical" evidence="1">
    <location>
        <begin position="153"/>
        <end position="171"/>
    </location>
</feature>
<evidence type="ECO:0000256" key="1">
    <source>
        <dbReference type="SAM" id="Phobius"/>
    </source>
</evidence>
<protein>
    <recommendedName>
        <fullName evidence="5">TrbL/VirB6 plasmid conjugal transfer protein</fullName>
    </recommendedName>
</protein>
<sequence length="297" mass="30145">MVSTGTAVLRAVAHRGRLLLIAMTVVAAVFGPAAVASAQPADSGGGTYGFNDTCEEIHDDLDNVGIPGTPFNLGNAVGGACKAGNAATHPGDAAQAVKDKAWDSTFGKVVDSLLNGLGQAVSLGLTFWAKVPNSAVDDLDGLIAKVRDYTSDIQIIILAFSLMWCGVRLAAARRNAAASEAVDAYRVLLRTVIISGGWSTVLVLGTHASDAFASWVIDDATGGNAKGIAEAMIETQALSAFSPGLVLIFAIVGLLSALLQIVLAIVRQGLLCVVAGILPLAASASGAGPGNNFSKSC</sequence>
<keyword evidence="1" id="KW-0812">Transmembrane</keyword>
<keyword evidence="1" id="KW-1133">Transmembrane helix</keyword>
<dbReference type="EMBL" id="UGRU01000002">
    <property type="protein sequence ID" value="SUH71887.1"/>
    <property type="molecule type" value="Genomic_DNA"/>
</dbReference>
<gene>
    <name evidence="3" type="ORF">NCTC13184_07316</name>
</gene>
<keyword evidence="2" id="KW-0732">Signal</keyword>
<evidence type="ECO:0000256" key="2">
    <source>
        <dbReference type="SAM" id="SignalP"/>
    </source>
</evidence>
<keyword evidence="1" id="KW-0472">Membrane</keyword>
<dbReference type="InterPro" id="IPR045782">
    <property type="entry name" value="TrbL_3"/>
</dbReference>
<dbReference type="Proteomes" id="UP000255082">
    <property type="component" value="Unassembled WGS sequence"/>
</dbReference>
<feature type="transmembrane region" description="Helical" evidence="1">
    <location>
        <begin position="192"/>
        <end position="217"/>
    </location>
</feature>
<accession>A0A379X6J8</accession>